<sequence>MNNINKWRLILGKYSDSRIPFEENNAKYIEMDDLLEFLYSREYSEKDGIKGRGSLAPSNLTVPKWITSIRKLFPKETVEIMEKHAIERYKLTEMLTNKEVLEKLEPNRELLKSILQMKHLMLGEVLDAAKAIVKKVAEDITKSIESDIKNSITEIINKNKSTTLKSSRNIDFKKTIKMNLKNYDIDKKTINVDKIYFNERVKRFNPWRIIIAVDESGSMLDSLIHSAIMAGIFSKLPMLKTNLVIFDTEVVDLTNYVEDAVETLMSVQLGGGTNITKALTYCEGLVENPHRTILVLVTDLYEGYRYNELYRRVKSIIESGTKLIVLTSLDIKAAPSYDKNAALNMTKLGAEVAAITPGRLADWIAKIIS</sequence>
<reference evidence="1 2" key="1">
    <citation type="submission" date="2022-04" db="EMBL/GenBank/DDBJ databases">
        <title>Genome sequence of C. roseum typestrain.</title>
        <authorList>
            <person name="Poehlein A."/>
            <person name="Schoch T."/>
            <person name="Duerre P."/>
            <person name="Daniel R."/>
        </authorList>
    </citation>
    <scope>NUCLEOTIDE SEQUENCE [LARGE SCALE GENOMIC DNA]</scope>
    <source>
        <strain evidence="1 2">DSM 7320</strain>
    </source>
</reference>
<dbReference type="Gene3D" id="3.40.50.410">
    <property type="entry name" value="von Willebrand factor, type A domain"/>
    <property type="match status" value="1"/>
</dbReference>
<dbReference type="InterPro" id="IPR036465">
    <property type="entry name" value="vWFA_dom_sf"/>
</dbReference>
<dbReference type="InterPro" id="IPR008912">
    <property type="entry name" value="Uncharacterised_CoxE"/>
</dbReference>
<dbReference type="PANTHER" id="PTHR30634">
    <property type="entry name" value="OUTER MEMBRANE LOLAB LIPOPROTEIN INSERTION APPARATUS"/>
    <property type="match status" value="1"/>
</dbReference>
<dbReference type="InterPro" id="IPR050458">
    <property type="entry name" value="LolB"/>
</dbReference>
<dbReference type="KEGG" id="crw:CROST_027170"/>
<dbReference type="STRING" id="84029.CROST_05160"/>
<evidence type="ECO:0000313" key="2">
    <source>
        <dbReference type="Proteomes" id="UP000190951"/>
    </source>
</evidence>
<accession>A0A1S8LL57</accession>
<dbReference type="PANTHER" id="PTHR30634:SF16">
    <property type="entry name" value="OUTER-MEMBRANE LIPOPROTEIN LOLB"/>
    <property type="match status" value="1"/>
</dbReference>
<dbReference type="Pfam" id="PF05762">
    <property type="entry name" value="VWA_CoxE"/>
    <property type="match status" value="1"/>
</dbReference>
<proteinExistence type="predicted"/>
<name>A0A1S8LL57_9CLOT</name>
<dbReference type="Proteomes" id="UP000190951">
    <property type="component" value="Chromosome"/>
</dbReference>
<dbReference type="EMBL" id="CP096983">
    <property type="protein sequence ID" value="URZ12000.1"/>
    <property type="molecule type" value="Genomic_DNA"/>
</dbReference>
<dbReference type="RefSeq" id="WP_077834236.1">
    <property type="nucleotide sequence ID" value="NZ_CP096983.1"/>
</dbReference>
<gene>
    <name evidence="1" type="ORF">CROST_027170</name>
</gene>
<protein>
    <submittedName>
        <fullName evidence="1">Uncharacterized protein</fullName>
    </submittedName>
</protein>
<keyword evidence="2" id="KW-1185">Reference proteome</keyword>
<dbReference type="SUPFAM" id="SSF53300">
    <property type="entry name" value="vWA-like"/>
    <property type="match status" value="1"/>
</dbReference>
<evidence type="ECO:0000313" key="1">
    <source>
        <dbReference type="EMBL" id="URZ12000.1"/>
    </source>
</evidence>
<organism evidence="1 2">
    <name type="scientific">Clostridium felsineum</name>
    <dbReference type="NCBI Taxonomy" id="36839"/>
    <lineage>
        <taxon>Bacteria</taxon>
        <taxon>Bacillati</taxon>
        <taxon>Bacillota</taxon>
        <taxon>Clostridia</taxon>
        <taxon>Eubacteriales</taxon>
        <taxon>Clostridiaceae</taxon>
        <taxon>Clostridium</taxon>
    </lineage>
</organism>
<dbReference type="AlphaFoldDB" id="A0A1S8LL57"/>